<sequence>MVKGKCCQKIMQTLKGVRHLMTSATMKQAVSEFNMPVPWGEIRGKVWGPDNGRPILCLHGWADNCGTFNTLIPLLPKGV</sequence>
<gene>
    <name evidence="1" type="ORF">GSONMT00041155001</name>
</gene>
<reference evidence="1" key="2">
    <citation type="submission" date="2014-03" db="EMBL/GenBank/DDBJ databases">
        <authorList>
            <person name="Genoscope - CEA"/>
        </authorList>
    </citation>
    <scope>NUCLEOTIDE SEQUENCE</scope>
</reference>
<dbReference type="InterPro" id="IPR029058">
    <property type="entry name" value="AB_hydrolase_fold"/>
</dbReference>
<accession>A0A060YGQ0</accession>
<dbReference type="SUPFAM" id="SSF53474">
    <property type="entry name" value="alpha/beta-Hydrolases"/>
    <property type="match status" value="1"/>
</dbReference>
<dbReference type="Gene3D" id="3.40.50.1820">
    <property type="entry name" value="alpha/beta hydrolase"/>
    <property type="match status" value="1"/>
</dbReference>
<dbReference type="PaxDb" id="8022-A0A060YGQ0"/>
<dbReference type="Proteomes" id="UP000193380">
    <property type="component" value="Unassembled WGS sequence"/>
</dbReference>
<evidence type="ECO:0000313" key="1">
    <source>
        <dbReference type="EMBL" id="CDQ91093.1"/>
    </source>
</evidence>
<name>A0A060YGQ0_ONCMY</name>
<evidence type="ECO:0000313" key="2">
    <source>
        <dbReference type="Proteomes" id="UP000193380"/>
    </source>
</evidence>
<protein>
    <submittedName>
        <fullName evidence="1">Uncharacterized protein</fullName>
    </submittedName>
</protein>
<organism evidence="1 2">
    <name type="scientific">Oncorhynchus mykiss</name>
    <name type="common">Rainbow trout</name>
    <name type="synonym">Salmo gairdneri</name>
    <dbReference type="NCBI Taxonomy" id="8022"/>
    <lineage>
        <taxon>Eukaryota</taxon>
        <taxon>Metazoa</taxon>
        <taxon>Chordata</taxon>
        <taxon>Craniata</taxon>
        <taxon>Vertebrata</taxon>
        <taxon>Euteleostomi</taxon>
        <taxon>Actinopterygii</taxon>
        <taxon>Neopterygii</taxon>
        <taxon>Teleostei</taxon>
        <taxon>Protacanthopterygii</taxon>
        <taxon>Salmoniformes</taxon>
        <taxon>Salmonidae</taxon>
        <taxon>Salmoninae</taxon>
        <taxon>Oncorhynchus</taxon>
    </lineage>
</organism>
<dbReference type="EMBL" id="FR911362">
    <property type="protein sequence ID" value="CDQ91093.1"/>
    <property type="molecule type" value="Genomic_DNA"/>
</dbReference>
<reference evidence="1" key="1">
    <citation type="journal article" date="2014" name="Nat. Commun.">
        <title>The rainbow trout genome provides novel insights into evolution after whole-genome duplication in vertebrates.</title>
        <authorList>
            <person name="Berthelot C."/>
            <person name="Brunet F."/>
            <person name="Chalopin D."/>
            <person name="Juanchich A."/>
            <person name="Bernard M."/>
            <person name="Noel B."/>
            <person name="Bento P."/>
            <person name="Da Silva C."/>
            <person name="Labadie K."/>
            <person name="Alberti A."/>
            <person name="Aury J.M."/>
            <person name="Louis A."/>
            <person name="Dehais P."/>
            <person name="Bardou P."/>
            <person name="Montfort J."/>
            <person name="Klopp C."/>
            <person name="Cabau C."/>
            <person name="Gaspin C."/>
            <person name="Thorgaard G.H."/>
            <person name="Boussaha M."/>
            <person name="Quillet E."/>
            <person name="Guyomard R."/>
            <person name="Galiana D."/>
            <person name="Bobe J."/>
            <person name="Volff J.N."/>
            <person name="Genet C."/>
            <person name="Wincker P."/>
            <person name="Jaillon O."/>
            <person name="Roest Crollius H."/>
            <person name="Guiguen Y."/>
        </authorList>
    </citation>
    <scope>NUCLEOTIDE SEQUENCE [LARGE SCALE GENOMIC DNA]</scope>
</reference>
<dbReference type="AlphaFoldDB" id="A0A060YGQ0"/>
<dbReference type="STRING" id="8022.A0A060YGQ0"/>
<proteinExistence type="predicted"/>